<comment type="function">
    <text evidence="10 13">IGPS catalyzes the conversion of PRFAR and glutamine to IGP, AICAR and glutamate. The HisH subunit catalyzes the hydrolysis of glutamine to glutamate and ammonia as part of the synthesis of IGP and AICAR. The resulting ammonia molecule is channeled to the active site of HisF.</text>
</comment>
<evidence type="ECO:0000256" key="13">
    <source>
        <dbReference type="HAMAP-Rule" id="MF_00278"/>
    </source>
</evidence>
<dbReference type="InterPro" id="IPR029062">
    <property type="entry name" value="Class_I_gatase-like"/>
</dbReference>
<dbReference type="AlphaFoldDB" id="A0A172WD76"/>
<dbReference type="EC" id="3.5.1.2" evidence="13"/>
<dbReference type="EC" id="4.3.2.10" evidence="13"/>
<keyword evidence="17" id="KW-1185">Reference proteome</keyword>
<evidence type="ECO:0000256" key="11">
    <source>
        <dbReference type="ARBA" id="ARBA00047838"/>
    </source>
</evidence>
<keyword evidence="7 13" id="KW-0315">Glutamine amidotransferase</keyword>
<dbReference type="SUPFAM" id="SSF52317">
    <property type="entry name" value="Class I glutamine amidotransferase-like"/>
    <property type="match status" value="1"/>
</dbReference>
<dbReference type="FunFam" id="3.40.50.880:FF:000009">
    <property type="entry name" value="Imidazole glycerol phosphate synthase subunit HisH"/>
    <property type="match status" value="1"/>
</dbReference>
<comment type="pathway">
    <text evidence="2 13">Amino-acid biosynthesis; L-histidine biosynthesis; L-histidine from 5-phospho-alpha-D-ribose 1-diphosphate: step 5/9.</text>
</comment>
<evidence type="ECO:0000256" key="14">
    <source>
        <dbReference type="PIRSR" id="PIRSR000495-1"/>
    </source>
</evidence>
<dbReference type="Pfam" id="PF00117">
    <property type="entry name" value="GATase"/>
    <property type="match status" value="1"/>
</dbReference>
<evidence type="ECO:0000256" key="7">
    <source>
        <dbReference type="ARBA" id="ARBA00022962"/>
    </source>
</evidence>
<comment type="catalytic activity">
    <reaction evidence="11 13">
        <text>5-[(5-phospho-1-deoxy-D-ribulos-1-ylimino)methylamino]-1-(5-phospho-beta-D-ribosyl)imidazole-4-carboxamide + L-glutamine = D-erythro-1-(imidazol-4-yl)glycerol 3-phosphate + 5-amino-1-(5-phospho-beta-D-ribosyl)imidazole-4-carboxamide + L-glutamate + H(+)</text>
        <dbReference type="Rhea" id="RHEA:24793"/>
        <dbReference type="ChEBI" id="CHEBI:15378"/>
        <dbReference type="ChEBI" id="CHEBI:29985"/>
        <dbReference type="ChEBI" id="CHEBI:58278"/>
        <dbReference type="ChEBI" id="CHEBI:58359"/>
        <dbReference type="ChEBI" id="CHEBI:58475"/>
        <dbReference type="ChEBI" id="CHEBI:58525"/>
        <dbReference type="EC" id="4.3.2.10"/>
    </reaction>
</comment>
<protein>
    <recommendedName>
        <fullName evidence="13">Imidazole glycerol phosphate synthase subunit HisH</fullName>
        <ecNumber evidence="13">4.3.2.10</ecNumber>
    </recommendedName>
    <alternativeName>
        <fullName evidence="13">IGP synthase glutaminase subunit</fullName>
        <ecNumber evidence="13">3.5.1.2</ecNumber>
    </alternativeName>
    <alternativeName>
        <fullName evidence="13">IGP synthase subunit HisH</fullName>
    </alternativeName>
    <alternativeName>
        <fullName evidence="13">ImGP synthase subunit HisH</fullName>
        <shortName evidence="13">IGPS subunit HisH</shortName>
    </alternativeName>
</protein>
<evidence type="ECO:0000256" key="9">
    <source>
        <dbReference type="ARBA" id="ARBA00023239"/>
    </source>
</evidence>
<dbReference type="GO" id="GO:0000105">
    <property type="term" value="P:L-histidine biosynthetic process"/>
    <property type="evidence" value="ECO:0007669"/>
    <property type="project" value="UniProtKB-UniRule"/>
</dbReference>
<dbReference type="GO" id="GO:0016829">
    <property type="term" value="F:lyase activity"/>
    <property type="evidence" value="ECO:0007669"/>
    <property type="project" value="UniProtKB-KW"/>
</dbReference>
<gene>
    <name evidence="13" type="primary">hisH</name>
    <name evidence="16" type="ORF">XW81_00485</name>
</gene>
<dbReference type="UniPathway" id="UPA00031">
    <property type="reaction ID" value="UER00010"/>
</dbReference>
<comment type="subunit">
    <text evidence="3 13">Heterodimer of HisH and HisF.</text>
</comment>
<dbReference type="Proteomes" id="UP000077654">
    <property type="component" value="Chromosome"/>
</dbReference>
<dbReference type="GO" id="GO:0000107">
    <property type="term" value="F:imidazoleglycerol-phosphate synthase activity"/>
    <property type="evidence" value="ECO:0007669"/>
    <property type="project" value="UniProtKB-UniRule"/>
</dbReference>
<feature type="active site" description="Nucleophile" evidence="13 14">
    <location>
        <position position="77"/>
    </location>
</feature>
<dbReference type="CDD" id="cd01748">
    <property type="entry name" value="GATase1_IGP_Synthase"/>
    <property type="match status" value="1"/>
</dbReference>
<evidence type="ECO:0000256" key="12">
    <source>
        <dbReference type="ARBA" id="ARBA00049534"/>
    </source>
</evidence>
<dbReference type="InterPro" id="IPR017926">
    <property type="entry name" value="GATASE"/>
</dbReference>
<keyword evidence="6 13" id="KW-0378">Hydrolase</keyword>
<proteinExistence type="inferred from homology"/>
<evidence type="ECO:0000256" key="3">
    <source>
        <dbReference type="ARBA" id="ARBA00011152"/>
    </source>
</evidence>
<feature type="domain" description="Glutamine amidotransferase" evidence="15">
    <location>
        <begin position="39"/>
        <end position="193"/>
    </location>
</feature>
<dbReference type="PIRSF" id="PIRSF000495">
    <property type="entry name" value="Amidotransf_hisH"/>
    <property type="match status" value="1"/>
</dbReference>
<dbReference type="PROSITE" id="PS51273">
    <property type="entry name" value="GATASE_TYPE_1"/>
    <property type="match status" value="1"/>
</dbReference>
<dbReference type="RefSeq" id="WP_075473890.1">
    <property type="nucleotide sequence ID" value="NZ_CP011299.1"/>
</dbReference>
<evidence type="ECO:0000256" key="2">
    <source>
        <dbReference type="ARBA" id="ARBA00005091"/>
    </source>
</evidence>
<evidence type="ECO:0000256" key="6">
    <source>
        <dbReference type="ARBA" id="ARBA00022801"/>
    </source>
</evidence>
<comment type="catalytic activity">
    <reaction evidence="12 13">
        <text>L-glutamine + H2O = L-glutamate + NH4(+)</text>
        <dbReference type="Rhea" id="RHEA:15889"/>
        <dbReference type="ChEBI" id="CHEBI:15377"/>
        <dbReference type="ChEBI" id="CHEBI:28938"/>
        <dbReference type="ChEBI" id="CHEBI:29985"/>
        <dbReference type="ChEBI" id="CHEBI:58359"/>
        <dbReference type="EC" id="3.5.1.2"/>
    </reaction>
</comment>
<comment type="subcellular location">
    <subcellularLocation>
        <location evidence="1 13">Cytoplasm</location>
    </subcellularLocation>
</comment>
<feature type="active site" evidence="13 14">
    <location>
        <position position="178"/>
    </location>
</feature>
<dbReference type="GO" id="GO:0005737">
    <property type="term" value="C:cytoplasm"/>
    <property type="evidence" value="ECO:0007669"/>
    <property type="project" value="UniProtKB-SubCell"/>
</dbReference>
<evidence type="ECO:0000256" key="10">
    <source>
        <dbReference type="ARBA" id="ARBA00025299"/>
    </source>
</evidence>
<keyword evidence="5 13" id="KW-0028">Amino-acid biosynthesis</keyword>
<keyword evidence="8 13" id="KW-0368">Histidine biosynthesis</keyword>
<evidence type="ECO:0000256" key="1">
    <source>
        <dbReference type="ARBA" id="ARBA00004496"/>
    </source>
</evidence>
<evidence type="ECO:0000256" key="5">
    <source>
        <dbReference type="ARBA" id="ARBA00022605"/>
    </source>
</evidence>
<dbReference type="HAMAP" id="MF_00278">
    <property type="entry name" value="HisH"/>
    <property type="match status" value="1"/>
</dbReference>
<dbReference type="EMBL" id="CP011299">
    <property type="protein sequence ID" value="ANF16911.1"/>
    <property type="molecule type" value="Genomic_DNA"/>
</dbReference>
<accession>A0A172WD76</accession>
<evidence type="ECO:0000256" key="4">
    <source>
        <dbReference type="ARBA" id="ARBA00022490"/>
    </source>
</evidence>
<evidence type="ECO:0000313" key="16">
    <source>
        <dbReference type="EMBL" id="ANF16911.1"/>
    </source>
</evidence>
<keyword evidence="9 13" id="KW-0456">Lyase</keyword>
<dbReference type="PATRIC" id="fig|118110.3.peg.91"/>
<sequence>MSVVIINTGCANLSSVKYAIHRLGYNPVISTSRREILRSKKIFFPGVGTAHSAMHALKKLNLLNIIKDVQQPFLGICLGMQLLGSYSEESQGMHTLDIINFPVCALKSEKFPVPHNGWNNVEVCKNNILFNGIKNNSKFYFLHSYVVHVNEYTIAKTAYNICFSAAVNKDNFFGVQFHPEKSGELGLILLKNFLEI</sequence>
<name>A0A172WD76_BUCSC</name>
<organism evidence="16 17">
    <name type="scientific">Buchnera aphidicola subsp. Schlechtendalia chinensis</name>
    <dbReference type="NCBI Taxonomy" id="118110"/>
    <lineage>
        <taxon>Bacteria</taxon>
        <taxon>Pseudomonadati</taxon>
        <taxon>Pseudomonadota</taxon>
        <taxon>Gammaproteobacteria</taxon>
        <taxon>Enterobacterales</taxon>
        <taxon>Erwiniaceae</taxon>
        <taxon>Buchnera</taxon>
    </lineage>
</organism>
<evidence type="ECO:0000313" key="17">
    <source>
        <dbReference type="Proteomes" id="UP000077654"/>
    </source>
</evidence>
<feature type="active site" evidence="13 14">
    <location>
        <position position="180"/>
    </location>
</feature>
<dbReference type="PANTHER" id="PTHR42701">
    <property type="entry name" value="IMIDAZOLE GLYCEROL PHOSPHATE SYNTHASE SUBUNIT HISH"/>
    <property type="match status" value="1"/>
</dbReference>
<dbReference type="GO" id="GO:0004359">
    <property type="term" value="F:glutaminase activity"/>
    <property type="evidence" value="ECO:0007669"/>
    <property type="project" value="UniProtKB-EC"/>
</dbReference>
<dbReference type="Gene3D" id="3.40.50.880">
    <property type="match status" value="1"/>
</dbReference>
<dbReference type="NCBIfam" id="TIGR01855">
    <property type="entry name" value="IMP_synth_hisH"/>
    <property type="match status" value="1"/>
</dbReference>
<reference evidence="16 17" key="1">
    <citation type="submission" date="2015-04" db="EMBL/GenBank/DDBJ databases">
        <title>Buchnera aphidicola assembly.</title>
        <authorList>
            <person name="Zhang Y."/>
        </authorList>
    </citation>
    <scope>NUCLEOTIDE SEQUENCE [LARGE SCALE GENOMIC DNA]</scope>
    <source>
        <strain evidence="16 17">SC</strain>
    </source>
</reference>
<evidence type="ECO:0000256" key="8">
    <source>
        <dbReference type="ARBA" id="ARBA00023102"/>
    </source>
</evidence>
<dbReference type="OrthoDB" id="9807137at2"/>
<dbReference type="PANTHER" id="PTHR42701:SF1">
    <property type="entry name" value="IMIDAZOLE GLYCEROL PHOSPHATE SYNTHASE SUBUNIT HISH"/>
    <property type="match status" value="1"/>
</dbReference>
<evidence type="ECO:0000259" key="15">
    <source>
        <dbReference type="Pfam" id="PF00117"/>
    </source>
</evidence>
<keyword evidence="4 13" id="KW-0963">Cytoplasm</keyword>
<dbReference type="InterPro" id="IPR010139">
    <property type="entry name" value="Imidazole-glycPsynth_HisH"/>
</dbReference>